<accession>A0AAN4Q6G0</accession>
<name>A0AAN4Q6G0_PSESF</name>
<dbReference type="EMBL" id="BGKA01000152">
    <property type="protein sequence ID" value="GBH18247.1"/>
    <property type="molecule type" value="Genomic_DNA"/>
</dbReference>
<dbReference type="AlphaFoldDB" id="A0AAN4Q6G0"/>
<dbReference type="Proteomes" id="UP000248291">
    <property type="component" value="Unassembled WGS sequence"/>
</dbReference>
<gene>
    <name evidence="1" type="ORF">KPSA3_04227</name>
</gene>
<proteinExistence type="predicted"/>
<protein>
    <submittedName>
        <fullName evidence="1">Uncharacterized protein</fullName>
    </submittedName>
</protein>
<comment type="caution">
    <text evidence="1">The sequence shown here is derived from an EMBL/GenBank/DDBJ whole genome shotgun (WGS) entry which is preliminary data.</text>
</comment>
<organism evidence="1 2">
    <name type="scientific">Pseudomonas syringae pv. actinidiae</name>
    <dbReference type="NCBI Taxonomy" id="103796"/>
    <lineage>
        <taxon>Bacteria</taxon>
        <taxon>Pseudomonadati</taxon>
        <taxon>Pseudomonadota</taxon>
        <taxon>Gammaproteobacteria</taxon>
        <taxon>Pseudomonadales</taxon>
        <taxon>Pseudomonadaceae</taxon>
        <taxon>Pseudomonas</taxon>
        <taxon>Pseudomonas syringae</taxon>
    </lineage>
</organism>
<sequence length="43" mass="4973">MLAQVFMLTRLEFDADKHIACADPPNALFFIYNMDPDDTKIHC</sequence>
<evidence type="ECO:0000313" key="1">
    <source>
        <dbReference type="EMBL" id="GBH18247.1"/>
    </source>
</evidence>
<evidence type="ECO:0000313" key="2">
    <source>
        <dbReference type="Proteomes" id="UP000248291"/>
    </source>
</evidence>
<reference evidence="1 2" key="1">
    <citation type="submission" date="2018-04" db="EMBL/GenBank/DDBJ databases">
        <title>Draft genome sequence of Pseudomonas syringae pv. actinidiae biovar 3 strains isolated from kiwifruit in Kagawa prefecture.</title>
        <authorList>
            <person name="Tabuchi M."/>
            <person name="Saito M."/>
            <person name="Fujiwara S."/>
            <person name="Sasa N."/>
            <person name="Akimitsu K."/>
            <person name="Gomi K."/>
            <person name="Konishi-Sugita S."/>
            <person name="Hamano K."/>
            <person name="Kataoka I."/>
        </authorList>
    </citation>
    <scope>NUCLEOTIDE SEQUENCE [LARGE SCALE GENOMIC DNA]</scope>
    <source>
        <strain evidence="1 2">MAFF212211</strain>
    </source>
</reference>